<evidence type="ECO:0000256" key="6">
    <source>
        <dbReference type="ARBA" id="ARBA00023237"/>
    </source>
</evidence>
<dbReference type="InterPro" id="IPR039910">
    <property type="entry name" value="D15-like"/>
</dbReference>
<dbReference type="Gene3D" id="3.10.20.310">
    <property type="entry name" value="membrane protein fhac"/>
    <property type="match status" value="5"/>
</dbReference>
<proteinExistence type="predicted"/>
<dbReference type="OrthoDB" id="9802086at2"/>
<feature type="domain" description="POTRA" evidence="7">
    <location>
        <begin position="293"/>
        <end position="378"/>
    </location>
</feature>
<dbReference type="EMBL" id="FPIY01000002">
    <property type="protein sequence ID" value="SFW44726.1"/>
    <property type="molecule type" value="Genomic_DNA"/>
</dbReference>
<keyword evidence="6" id="KW-0998">Cell outer membrane</keyword>
<dbReference type="PANTHER" id="PTHR12815:SF47">
    <property type="entry name" value="TRANSLOCATION AND ASSEMBLY MODULE SUBUNIT TAMA"/>
    <property type="match status" value="1"/>
</dbReference>
<dbReference type="PROSITE" id="PS51779">
    <property type="entry name" value="POTRA"/>
    <property type="match status" value="2"/>
</dbReference>
<keyword evidence="2" id="KW-1134">Transmembrane beta strand</keyword>
<dbReference type="Proteomes" id="UP000183257">
    <property type="component" value="Unassembled WGS sequence"/>
</dbReference>
<evidence type="ECO:0000256" key="2">
    <source>
        <dbReference type="ARBA" id="ARBA00022452"/>
    </source>
</evidence>
<dbReference type="InterPro" id="IPR023707">
    <property type="entry name" value="OM_assembly_BamA"/>
</dbReference>
<dbReference type="Pfam" id="PF07244">
    <property type="entry name" value="POTRA"/>
    <property type="match status" value="4"/>
</dbReference>
<dbReference type="PIRSF" id="PIRSF006076">
    <property type="entry name" value="OM_assembly_OMP85"/>
    <property type="match status" value="1"/>
</dbReference>
<evidence type="ECO:0000313" key="8">
    <source>
        <dbReference type="EMBL" id="SFW44726.1"/>
    </source>
</evidence>
<dbReference type="PANTHER" id="PTHR12815">
    <property type="entry name" value="SORTING AND ASSEMBLY MACHINERY SAMM50 PROTEIN FAMILY MEMBER"/>
    <property type="match status" value="1"/>
</dbReference>
<keyword evidence="9" id="KW-1185">Reference proteome</keyword>
<gene>
    <name evidence="8" type="ORF">SAMN05660313_01747</name>
</gene>
<sequence length="873" mass="98384">MEKLANNSTNTTKRTITFGSIITILFLFTNLVAFAQETSYEDGKKYILGGIKITGVQSYNEQTVKTFTGLRVGQPLTLPGEEISAVINKLWGLELFSDINFYITDIKGEEVFLELNIVERPTLTDVTVYGVKKRKVADIIEDTDLKKGKKITQSLINNTENYLKNKYKKQGYLNTKVNIATATDTTESNARKMVINIKKGEKVKISDITFDGNDALGAKKLQKSLKKTKKKKFYRFWKKSKYIEEDYKTDLTSLVEKYAESGYRDARVVADTITNVNDNNIAINIKVEEGKKYYFGDIDFVGNTVYPDRFLERALGIKKGSTYNGVLLKKRIADNTKPDPDDLSSLYQNNGYMFSSINPVEISAENDTINFEIRIIEGKETFLDHVTVTGNDKTNDHVIFRELRTRPGQKYNKANIIRSIRELGALGYFDAESIKPDVLNPNPDTGTVDINYGVLEAGSSQIELQGGYGGGGFIGTLGLSFSNFSLKNIFNKEAYTPVPMGDGQTFAIRLQASRTYRVYSLNFSEPWLGGKKPVQFNMSLSRTQQFSYDYQEREVDKDRQFSISSISVGLAKRLKWPDDFFVASHSLAYQLYDFKDYNIGLFNFGNGSANSFSYTFGLSRESLAGGKIFPRGGSSFQLKLKATPPYSLFSNKDYKGLKAESDEIQDARTTRALTAYEQTRLEEIEEDRFKWLEFYKASFKGDWYTTLTGDLVLRSNAEFGFLGSYNNDIGDVPFERYFVGGDGLGNFTLDGRETIQLRGYENQSLTPVIASTNEQEGGVVYNKFSMELRYPITLKPSASIYALGFLEGGNSFSNFNEFNPFEIKRSAGVGLRIFMPAFGLLGIDFGYGFDKDNLPTSTEPSGWQTHFIIGQQF</sequence>
<dbReference type="InterPro" id="IPR034746">
    <property type="entry name" value="POTRA"/>
</dbReference>
<keyword evidence="3" id="KW-0812">Transmembrane</keyword>
<evidence type="ECO:0000256" key="3">
    <source>
        <dbReference type="ARBA" id="ARBA00022692"/>
    </source>
</evidence>
<keyword evidence="4" id="KW-0732">Signal</keyword>
<evidence type="ECO:0000313" key="9">
    <source>
        <dbReference type="Proteomes" id="UP000183257"/>
    </source>
</evidence>
<keyword evidence="5" id="KW-0472">Membrane</keyword>
<dbReference type="AlphaFoldDB" id="A0A1K1PDI0"/>
<evidence type="ECO:0000259" key="7">
    <source>
        <dbReference type="PROSITE" id="PS51779"/>
    </source>
</evidence>
<reference evidence="9" key="1">
    <citation type="submission" date="2016-11" db="EMBL/GenBank/DDBJ databases">
        <authorList>
            <person name="Varghese N."/>
            <person name="Submissions S."/>
        </authorList>
    </citation>
    <scope>NUCLEOTIDE SEQUENCE [LARGE SCALE GENOMIC DNA]</scope>
    <source>
        <strain evidence="9">DSM 24786</strain>
    </source>
</reference>
<dbReference type="Gene3D" id="2.40.160.50">
    <property type="entry name" value="membrane protein fhac: a member of the omp85/tpsb transporter family"/>
    <property type="match status" value="1"/>
</dbReference>
<dbReference type="STRING" id="76595.SAMN05660313_01747"/>
<dbReference type="GO" id="GO:0071709">
    <property type="term" value="P:membrane assembly"/>
    <property type="evidence" value="ECO:0007669"/>
    <property type="project" value="InterPro"/>
</dbReference>
<dbReference type="RefSeq" id="WP_072303393.1">
    <property type="nucleotide sequence ID" value="NZ_CBDUMO010000015.1"/>
</dbReference>
<protein>
    <submittedName>
        <fullName evidence="8">Beta-barrel assembly machine subunit BamA</fullName>
    </submittedName>
</protein>
<organism evidence="8 9">
    <name type="scientific">Cellulophaga fucicola</name>
    <dbReference type="NCBI Taxonomy" id="76595"/>
    <lineage>
        <taxon>Bacteria</taxon>
        <taxon>Pseudomonadati</taxon>
        <taxon>Bacteroidota</taxon>
        <taxon>Flavobacteriia</taxon>
        <taxon>Flavobacteriales</taxon>
        <taxon>Flavobacteriaceae</taxon>
        <taxon>Cellulophaga</taxon>
    </lineage>
</organism>
<feature type="domain" description="POTRA" evidence="7">
    <location>
        <begin position="203"/>
        <end position="290"/>
    </location>
</feature>
<dbReference type="GO" id="GO:0019867">
    <property type="term" value="C:outer membrane"/>
    <property type="evidence" value="ECO:0007669"/>
    <property type="project" value="InterPro"/>
</dbReference>
<evidence type="ECO:0000256" key="5">
    <source>
        <dbReference type="ARBA" id="ARBA00023136"/>
    </source>
</evidence>
<dbReference type="InterPro" id="IPR010827">
    <property type="entry name" value="BamA/TamA_POTRA"/>
</dbReference>
<accession>A0A1K1PDI0</accession>
<evidence type="ECO:0000256" key="1">
    <source>
        <dbReference type="ARBA" id="ARBA00004370"/>
    </source>
</evidence>
<comment type="subcellular location">
    <subcellularLocation>
        <location evidence="1">Membrane</location>
    </subcellularLocation>
</comment>
<evidence type="ECO:0000256" key="4">
    <source>
        <dbReference type="ARBA" id="ARBA00022729"/>
    </source>
</evidence>
<name>A0A1K1PDI0_9FLAO</name>